<dbReference type="AlphaFoldDB" id="A0A9X9M801"/>
<accession>A0A9X9M801</accession>
<sequence>MSAQTGPIIPRNMASVCAVSFCQYLKDTGFIRSD</sequence>
<name>A0A9X9M801_GULGU</name>
<comment type="caution">
    <text evidence="1">The sequence shown here is derived from an EMBL/GenBank/DDBJ whole genome shotgun (WGS) entry which is preliminary data.</text>
</comment>
<proteinExistence type="predicted"/>
<dbReference type="Proteomes" id="UP000269945">
    <property type="component" value="Unassembled WGS sequence"/>
</dbReference>
<reference evidence="1 2" key="1">
    <citation type="submission" date="2018-10" db="EMBL/GenBank/DDBJ databases">
        <authorList>
            <person name="Ekblom R."/>
            <person name="Jareborg N."/>
        </authorList>
    </citation>
    <scope>NUCLEOTIDE SEQUENCE [LARGE SCALE GENOMIC DNA]</scope>
    <source>
        <tissue evidence="1">Muscle</tissue>
    </source>
</reference>
<organism evidence="1 2">
    <name type="scientific">Gulo gulo</name>
    <name type="common">Wolverine</name>
    <name type="synonym">Gluton</name>
    <dbReference type="NCBI Taxonomy" id="48420"/>
    <lineage>
        <taxon>Eukaryota</taxon>
        <taxon>Metazoa</taxon>
        <taxon>Chordata</taxon>
        <taxon>Craniata</taxon>
        <taxon>Vertebrata</taxon>
        <taxon>Euteleostomi</taxon>
        <taxon>Mammalia</taxon>
        <taxon>Eutheria</taxon>
        <taxon>Laurasiatheria</taxon>
        <taxon>Carnivora</taxon>
        <taxon>Caniformia</taxon>
        <taxon>Musteloidea</taxon>
        <taxon>Mustelidae</taxon>
        <taxon>Guloninae</taxon>
        <taxon>Gulo</taxon>
    </lineage>
</organism>
<gene>
    <name evidence="1" type="ORF">BN2614_LOCUS2</name>
</gene>
<keyword evidence="2" id="KW-1185">Reference proteome</keyword>
<protein>
    <submittedName>
        <fullName evidence="1">Uncharacterized protein</fullName>
    </submittedName>
</protein>
<evidence type="ECO:0000313" key="2">
    <source>
        <dbReference type="Proteomes" id="UP000269945"/>
    </source>
</evidence>
<dbReference type="EMBL" id="CYRY02044125">
    <property type="protein sequence ID" value="VCX38939.1"/>
    <property type="molecule type" value="Genomic_DNA"/>
</dbReference>
<evidence type="ECO:0000313" key="1">
    <source>
        <dbReference type="EMBL" id="VCX38939.1"/>
    </source>
</evidence>